<keyword evidence="2" id="KW-0677">Repeat</keyword>
<protein>
    <submittedName>
        <fullName evidence="5">Leucine-rich repeat LGI member 3</fullName>
    </submittedName>
</protein>
<feature type="region of interest" description="Disordered" evidence="3">
    <location>
        <begin position="47"/>
        <end position="99"/>
    </location>
</feature>
<feature type="signal peptide" evidence="4">
    <location>
        <begin position="1"/>
        <end position="25"/>
    </location>
</feature>
<organism evidence="5 6">
    <name type="scientific">Desmophyllum pertusum</name>
    <dbReference type="NCBI Taxonomy" id="174260"/>
    <lineage>
        <taxon>Eukaryota</taxon>
        <taxon>Metazoa</taxon>
        <taxon>Cnidaria</taxon>
        <taxon>Anthozoa</taxon>
        <taxon>Hexacorallia</taxon>
        <taxon>Scleractinia</taxon>
        <taxon>Caryophylliina</taxon>
        <taxon>Caryophylliidae</taxon>
        <taxon>Desmophyllum</taxon>
    </lineage>
</organism>
<evidence type="ECO:0000256" key="1">
    <source>
        <dbReference type="ARBA" id="ARBA00022729"/>
    </source>
</evidence>
<keyword evidence="6" id="KW-1185">Reference proteome</keyword>
<comment type="caution">
    <text evidence="5">The sequence shown here is derived from an EMBL/GenBank/DDBJ whole genome shotgun (WGS) entry which is preliminary data.</text>
</comment>
<evidence type="ECO:0000313" key="5">
    <source>
        <dbReference type="EMBL" id="KAJ7371139.1"/>
    </source>
</evidence>
<dbReference type="GO" id="GO:0007165">
    <property type="term" value="P:signal transduction"/>
    <property type="evidence" value="ECO:0007669"/>
    <property type="project" value="TreeGrafter"/>
</dbReference>
<keyword evidence="1 4" id="KW-0732">Signal</keyword>
<dbReference type="SUPFAM" id="SSF82171">
    <property type="entry name" value="DPP6 N-terminal domain-like"/>
    <property type="match status" value="1"/>
</dbReference>
<accession>A0A9W9Z0T8</accession>
<dbReference type="PROSITE" id="PS50912">
    <property type="entry name" value="EAR"/>
    <property type="match status" value="6"/>
</dbReference>
<dbReference type="InterPro" id="IPR009039">
    <property type="entry name" value="EAR"/>
</dbReference>
<dbReference type="PANTHER" id="PTHR15261:SF4">
    <property type="entry name" value="THROMBOSPONDIN-TYPE LAMININ G DOMAIN AND EAR REPEAT-CONTAINING PROTEIN"/>
    <property type="match status" value="1"/>
</dbReference>
<feature type="chain" id="PRO_5040962274" evidence="4">
    <location>
        <begin position="26"/>
        <end position="482"/>
    </location>
</feature>
<reference evidence="5" key="1">
    <citation type="submission" date="2023-01" db="EMBL/GenBank/DDBJ databases">
        <title>Genome assembly of the deep-sea coral Lophelia pertusa.</title>
        <authorList>
            <person name="Herrera S."/>
            <person name="Cordes E."/>
        </authorList>
    </citation>
    <scope>NUCLEOTIDE SEQUENCE</scope>
    <source>
        <strain evidence="5">USNM1676648</strain>
        <tissue evidence="5">Polyp</tissue>
    </source>
</reference>
<gene>
    <name evidence="5" type="primary">LGI3_1</name>
    <name evidence="5" type="ORF">OS493_027828</name>
</gene>
<dbReference type="InterPro" id="IPR005492">
    <property type="entry name" value="EPTP"/>
</dbReference>
<evidence type="ECO:0000256" key="2">
    <source>
        <dbReference type="ARBA" id="ARBA00022737"/>
    </source>
</evidence>
<dbReference type="AlphaFoldDB" id="A0A9W9Z0T8"/>
<dbReference type="PANTHER" id="PTHR15261">
    <property type="entry name" value="THROMBOSPONDIN-TYPE LAMININ G DOMAIN AND EAR REPEAT-CONTAINING"/>
    <property type="match status" value="1"/>
</dbReference>
<name>A0A9W9Z0T8_9CNID</name>
<evidence type="ECO:0000256" key="4">
    <source>
        <dbReference type="SAM" id="SignalP"/>
    </source>
</evidence>
<evidence type="ECO:0000313" key="6">
    <source>
        <dbReference type="Proteomes" id="UP001163046"/>
    </source>
</evidence>
<sequence length="482" mass="54164">MAHVLTLFFPIVFVLTISFAPSVVTRRQCPKACRTFISSEVEEKVSRAVRNSGKGTRGPRGKQGLQGPIGPQGLSGPLGETGPIGPQGPRGESGPALSLPKCEPGEYLTSDGKQLICAKFGEEVCKAVAKCEGYQVPTPSLSSTPAPTRPPVKEYVNMTQFMKKYMIQTLYMDAWDLGTFSIGEQLFLGVSQLGGKSFVIYKWDEEHRFRSFQVLKVPFARKWQKFVVGEDVYFAVASNSRSHDSPVFKWNGDMFVPFQTLPTVKAFDIEPFKIGEDTYLAVAIYYGRGSHIFKWDGERFVKFQDIAAVGADVEHFRMNGSTYLAITGPFSRGAYALIYKWSGTRFEVFHRLPTGERAYGVKALSVDGIHFLAVARWKAESSLIFRWNGTQFKLFQEVPSRRARDWITITSPFMSSEKTYLAIVSSDRSPSIFAWDRYYSKKFAKVQDIPSERTRDMVFFNMGETVYLAVASHRSTDIYQGS</sequence>
<dbReference type="EMBL" id="MU826851">
    <property type="protein sequence ID" value="KAJ7371139.1"/>
    <property type="molecule type" value="Genomic_DNA"/>
</dbReference>
<dbReference type="Pfam" id="PF03736">
    <property type="entry name" value="EPTP"/>
    <property type="match status" value="5"/>
</dbReference>
<dbReference type="OrthoDB" id="408373at2759"/>
<dbReference type="Proteomes" id="UP001163046">
    <property type="component" value="Unassembled WGS sequence"/>
</dbReference>
<proteinExistence type="predicted"/>
<feature type="compositionally biased region" description="Low complexity" evidence="3">
    <location>
        <begin position="62"/>
        <end position="78"/>
    </location>
</feature>
<evidence type="ECO:0000256" key="3">
    <source>
        <dbReference type="SAM" id="MobiDB-lite"/>
    </source>
</evidence>